<dbReference type="PANTHER" id="PTHR31793:SF39">
    <property type="entry name" value="THIOESTERASE_THIOL ESTER DEHYDRASE-ISOMERASE"/>
    <property type="match status" value="1"/>
</dbReference>
<dbReference type="Proteomes" id="UP000284842">
    <property type="component" value="Unassembled WGS sequence"/>
</dbReference>
<dbReference type="Pfam" id="PF13279">
    <property type="entry name" value="4HBT_2"/>
    <property type="match status" value="1"/>
</dbReference>
<dbReference type="PANTHER" id="PTHR31793">
    <property type="entry name" value="4-HYDROXYBENZOYL-COA THIOESTERASE FAMILY MEMBER"/>
    <property type="match status" value="1"/>
</dbReference>
<proteinExistence type="predicted"/>
<dbReference type="InterPro" id="IPR029069">
    <property type="entry name" value="HotDog_dom_sf"/>
</dbReference>
<dbReference type="InParanoid" id="A0A409VX78"/>
<keyword evidence="2" id="KW-1185">Reference proteome</keyword>
<dbReference type="Gene3D" id="3.10.129.10">
    <property type="entry name" value="Hotdog Thioesterase"/>
    <property type="match status" value="1"/>
</dbReference>
<dbReference type="OrthoDB" id="5538558at2759"/>
<dbReference type="InterPro" id="IPR050563">
    <property type="entry name" value="4-hydroxybenzoyl-CoA_TE"/>
</dbReference>
<name>A0A409VX78_9AGAR</name>
<evidence type="ECO:0000313" key="2">
    <source>
        <dbReference type="Proteomes" id="UP000284842"/>
    </source>
</evidence>
<reference evidence="1 2" key="1">
    <citation type="journal article" date="2018" name="Evol. Lett.">
        <title>Horizontal gene cluster transfer increased hallucinogenic mushroom diversity.</title>
        <authorList>
            <person name="Reynolds H.T."/>
            <person name="Vijayakumar V."/>
            <person name="Gluck-Thaler E."/>
            <person name="Korotkin H.B."/>
            <person name="Matheny P.B."/>
            <person name="Slot J.C."/>
        </authorList>
    </citation>
    <scope>NUCLEOTIDE SEQUENCE [LARGE SCALE GENOMIC DNA]</scope>
    <source>
        <strain evidence="1 2">2629</strain>
    </source>
</reference>
<organism evidence="1 2">
    <name type="scientific">Panaeolus cyanescens</name>
    <dbReference type="NCBI Taxonomy" id="181874"/>
    <lineage>
        <taxon>Eukaryota</taxon>
        <taxon>Fungi</taxon>
        <taxon>Dikarya</taxon>
        <taxon>Basidiomycota</taxon>
        <taxon>Agaricomycotina</taxon>
        <taxon>Agaricomycetes</taxon>
        <taxon>Agaricomycetidae</taxon>
        <taxon>Agaricales</taxon>
        <taxon>Agaricineae</taxon>
        <taxon>Galeropsidaceae</taxon>
        <taxon>Panaeolus</taxon>
    </lineage>
</organism>
<evidence type="ECO:0008006" key="3">
    <source>
        <dbReference type="Google" id="ProtNLM"/>
    </source>
</evidence>
<evidence type="ECO:0000313" key="1">
    <source>
        <dbReference type="EMBL" id="PPQ70847.1"/>
    </source>
</evidence>
<comment type="caution">
    <text evidence="1">The sequence shown here is derived from an EMBL/GenBank/DDBJ whole genome shotgun (WGS) entry which is preliminary data.</text>
</comment>
<dbReference type="SUPFAM" id="SSF54637">
    <property type="entry name" value="Thioesterase/thiol ester dehydrase-isomerase"/>
    <property type="match status" value="1"/>
</dbReference>
<gene>
    <name evidence="1" type="ORF">CVT24_001054</name>
</gene>
<sequence length="278" mass="31147">MFISRTLHNHALARNLVIQRPHLRPLPVRYSRQKSSSTLSSISVRLALNAYSNAICGSIFLNSTLQGLQAAFKDPASPFYLAPGTEGPESPDSPPSHAYISTLSAQEHVSEQEDPVKAAHDKLIRGGFDPLSFWEQRIVWGDQDSFQHVNNVRYIRFFESARIHWMTSLGEQLGGPEKAKAMIRGKGVSLILKSIDVQFRRPVTFPDTLIIGYRPLPPANDAESSSTFHVVASAYSLAQKAFVAHSKEALVWYDYDRLRKCEPGEREKEVLKSRVSSK</sequence>
<accession>A0A409VX78</accession>
<dbReference type="GO" id="GO:0047617">
    <property type="term" value="F:fatty acyl-CoA hydrolase activity"/>
    <property type="evidence" value="ECO:0007669"/>
    <property type="project" value="TreeGrafter"/>
</dbReference>
<dbReference type="EMBL" id="NHTK01005938">
    <property type="protein sequence ID" value="PPQ70847.1"/>
    <property type="molecule type" value="Genomic_DNA"/>
</dbReference>
<dbReference type="AlphaFoldDB" id="A0A409VX78"/>
<dbReference type="CDD" id="cd00586">
    <property type="entry name" value="4HBT"/>
    <property type="match status" value="1"/>
</dbReference>
<protein>
    <recommendedName>
        <fullName evidence="3">Thioesterase domain-containing protein</fullName>
    </recommendedName>
</protein>